<dbReference type="PROSITE" id="PS50109">
    <property type="entry name" value="HIS_KIN"/>
    <property type="match status" value="1"/>
</dbReference>
<dbReference type="CDD" id="cd00082">
    <property type="entry name" value="HisKA"/>
    <property type="match status" value="1"/>
</dbReference>
<keyword evidence="5" id="KW-0597">Phosphoprotein</keyword>
<keyword evidence="9" id="KW-0067">ATP-binding</keyword>
<dbReference type="Pfam" id="PF02518">
    <property type="entry name" value="HATPase_c"/>
    <property type="match status" value="1"/>
</dbReference>
<feature type="transmembrane region" description="Helical" evidence="10">
    <location>
        <begin position="242"/>
        <end position="260"/>
    </location>
</feature>
<dbReference type="PANTHER" id="PTHR44936:SF10">
    <property type="entry name" value="SENSOR PROTEIN RSTB"/>
    <property type="match status" value="1"/>
</dbReference>
<dbReference type="Gene3D" id="1.10.287.130">
    <property type="match status" value="1"/>
</dbReference>
<feature type="domain" description="HAMP" evidence="12">
    <location>
        <begin position="262"/>
        <end position="316"/>
    </location>
</feature>
<gene>
    <name evidence="13" type="ORF">HB375_06945</name>
</gene>
<dbReference type="EC" id="2.7.13.3" evidence="3"/>
<evidence type="ECO:0000313" key="13">
    <source>
        <dbReference type="EMBL" id="NIX76353.1"/>
    </source>
</evidence>
<dbReference type="InterPro" id="IPR036890">
    <property type="entry name" value="HATPase_C_sf"/>
</dbReference>
<evidence type="ECO:0000256" key="3">
    <source>
        <dbReference type="ARBA" id="ARBA00012438"/>
    </source>
</evidence>
<dbReference type="InterPro" id="IPR005467">
    <property type="entry name" value="His_kinase_dom"/>
</dbReference>
<dbReference type="PRINTS" id="PR00344">
    <property type="entry name" value="BCTRLSENSOR"/>
</dbReference>
<comment type="catalytic activity">
    <reaction evidence="1">
        <text>ATP + protein L-histidine = ADP + protein N-phospho-L-histidine.</text>
        <dbReference type="EC" id="2.7.13.3"/>
    </reaction>
</comment>
<dbReference type="SUPFAM" id="SSF55874">
    <property type="entry name" value="ATPase domain of HSP90 chaperone/DNA topoisomerase II/histidine kinase"/>
    <property type="match status" value="1"/>
</dbReference>
<dbReference type="InterPro" id="IPR036097">
    <property type="entry name" value="HisK_dim/P_sf"/>
</dbReference>
<keyword evidence="6" id="KW-0808">Transferase</keyword>
<dbReference type="RefSeq" id="WP_167672239.1">
    <property type="nucleotide sequence ID" value="NZ_JAATJS010000002.1"/>
</dbReference>
<evidence type="ECO:0000256" key="1">
    <source>
        <dbReference type="ARBA" id="ARBA00000085"/>
    </source>
</evidence>
<dbReference type="InterPro" id="IPR004358">
    <property type="entry name" value="Sig_transdc_His_kin-like_C"/>
</dbReference>
<keyword evidence="4" id="KW-1003">Cell membrane</keyword>
<keyword evidence="10" id="KW-0472">Membrane</keyword>
<dbReference type="InterPro" id="IPR003660">
    <property type="entry name" value="HAMP_dom"/>
</dbReference>
<evidence type="ECO:0000256" key="9">
    <source>
        <dbReference type="ARBA" id="ARBA00022840"/>
    </source>
</evidence>
<evidence type="ECO:0000256" key="6">
    <source>
        <dbReference type="ARBA" id="ARBA00022679"/>
    </source>
</evidence>
<reference evidence="13 14" key="1">
    <citation type="submission" date="2020-03" db="EMBL/GenBank/DDBJ databases">
        <title>The genome sequence of Microvirga sp. c23x22.</title>
        <authorList>
            <person name="Zhang X."/>
        </authorList>
    </citation>
    <scope>NUCLEOTIDE SEQUENCE [LARGE SCALE GENOMIC DNA]</scope>
    <source>
        <strain evidence="14">c23x22</strain>
    </source>
</reference>
<dbReference type="SMART" id="SM00387">
    <property type="entry name" value="HATPase_c"/>
    <property type="match status" value="1"/>
</dbReference>
<dbReference type="EMBL" id="JAATJS010000002">
    <property type="protein sequence ID" value="NIX76353.1"/>
    <property type="molecule type" value="Genomic_DNA"/>
</dbReference>
<dbReference type="SMART" id="SM00388">
    <property type="entry name" value="HisKA"/>
    <property type="match status" value="1"/>
</dbReference>
<proteinExistence type="predicted"/>
<dbReference type="Proteomes" id="UP000707352">
    <property type="component" value="Unassembled WGS sequence"/>
</dbReference>
<evidence type="ECO:0000256" key="7">
    <source>
        <dbReference type="ARBA" id="ARBA00022741"/>
    </source>
</evidence>
<evidence type="ECO:0000259" key="12">
    <source>
        <dbReference type="PROSITE" id="PS50885"/>
    </source>
</evidence>
<evidence type="ECO:0000256" key="2">
    <source>
        <dbReference type="ARBA" id="ARBA00004651"/>
    </source>
</evidence>
<dbReference type="CDD" id="cd00075">
    <property type="entry name" value="HATPase"/>
    <property type="match status" value="1"/>
</dbReference>
<organism evidence="13 14">
    <name type="scientific">Microvirga terricola</name>
    <dbReference type="NCBI Taxonomy" id="2719797"/>
    <lineage>
        <taxon>Bacteria</taxon>
        <taxon>Pseudomonadati</taxon>
        <taxon>Pseudomonadota</taxon>
        <taxon>Alphaproteobacteria</taxon>
        <taxon>Hyphomicrobiales</taxon>
        <taxon>Methylobacteriaceae</taxon>
        <taxon>Microvirga</taxon>
    </lineage>
</organism>
<dbReference type="CDD" id="cd06225">
    <property type="entry name" value="HAMP"/>
    <property type="match status" value="1"/>
</dbReference>
<dbReference type="SUPFAM" id="SSF47384">
    <property type="entry name" value="Homodimeric domain of signal transducing histidine kinase"/>
    <property type="match status" value="1"/>
</dbReference>
<evidence type="ECO:0000259" key="11">
    <source>
        <dbReference type="PROSITE" id="PS50109"/>
    </source>
</evidence>
<comment type="subcellular location">
    <subcellularLocation>
        <location evidence="2">Cell membrane</location>
        <topology evidence="2">Multi-pass membrane protein</topology>
    </subcellularLocation>
</comment>
<dbReference type="Gene3D" id="3.30.565.10">
    <property type="entry name" value="Histidine kinase-like ATPase, C-terminal domain"/>
    <property type="match status" value="1"/>
</dbReference>
<evidence type="ECO:0000256" key="10">
    <source>
        <dbReference type="SAM" id="Phobius"/>
    </source>
</evidence>
<keyword evidence="14" id="KW-1185">Reference proteome</keyword>
<dbReference type="PROSITE" id="PS50885">
    <property type="entry name" value="HAMP"/>
    <property type="match status" value="1"/>
</dbReference>
<evidence type="ECO:0000256" key="4">
    <source>
        <dbReference type="ARBA" id="ARBA00022475"/>
    </source>
</evidence>
<accession>A0ABX0V9X4</accession>
<evidence type="ECO:0000313" key="14">
    <source>
        <dbReference type="Proteomes" id="UP000707352"/>
    </source>
</evidence>
<dbReference type="InterPro" id="IPR050980">
    <property type="entry name" value="2C_sensor_his_kinase"/>
</dbReference>
<dbReference type="GO" id="GO:0016301">
    <property type="term" value="F:kinase activity"/>
    <property type="evidence" value="ECO:0007669"/>
    <property type="project" value="UniProtKB-KW"/>
</dbReference>
<protein>
    <recommendedName>
        <fullName evidence="3">histidine kinase</fullName>
        <ecNumber evidence="3">2.7.13.3</ecNumber>
    </recommendedName>
</protein>
<dbReference type="PANTHER" id="PTHR44936">
    <property type="entry name" value="SENSOR PROTEIN CREC"/>
    <property type="match status" value="1"/>
</dbReference>
<sequence>MTTRVMAKWRPTLGMIIFAVLMTVLTLPLVSLFFFRLYENELIRQTEAELIAQSAVLAAIFAQEVESTPDPISLLGAAVLSPAPSGDNGFDRSLQPSLDLAGEDLLGPRPEAAPAAVPPAPPLIAIGQRLQVVALQTQSVTLAGFRLLDSHGVVIAGREEHGLSLAHVKEVEQALQGRYKAVLRTRISDEPPPPLYSLSRGTRIRVFSAMPVIVRDRVAGVIYASRTPNNIVKHIYGEQRKFILAGFTIFGATLVIGFIFSRTITRPIHALVARAVEMGRGRREALEPLAHHGTREIALLSQSFIDMTERLHERSDYIRTFAAHVSHELKTPLTSIQGAAELLRDDAAAAPGSMTGPERLRFLDNIIADTTRLAAMLHRLRELARADNPEIRGNTLLSTSVADLKSAFANLDIRVEGSLDSSVAISAENLSIVLSHLADNSIRHRARALTVSGRSAGHDVIMTLCDDGEGISPANRDRIFDAFFTTRRESGGTGMGLGIVQAMLRAHGGLIRLLASDKGAVFEIRLPKA</sequence>
<dbReference type="InterPro" id="IPR003661">
    <property type="entry name" value="HisK_dim/P_dom"/>
</dbReference>
<keyword evidence="10" id="KW-0812">Transmembrane</keyword>
<evidence type="ECO:0000256" key="5">
    <source>
        <dbReference type="ARBA" id="ARBA00022553"/>
    </source>
</evidence>
<comment type="caution">
    <text evidence="13">The sequence shown here is derived from an EMBL/GenBank/DDBJ whole genome shotgun (WGS) entry which is preliminary data.</text>
</comment>
<keyword evidence="7" id="KW-0547">Nucleotide-binding</keyword>
<evidence type="ECO:0000256" key="8">
    <source>
        <dbReference type="ARBA" id="ARBA00022777"/>
    </source>
</evidence>
<keyword evidence="10" id="KW-1133">Transmembrane helix</keyword>
<dbReference type="Pfam" id="PF00672">
    <property type="entry name" value="HAMP"/>
    <property type="match status" value="1"/>
</dbReference>
<dbReference type="Gene3D" id="6.10.340.10">
    <property type="match status" value="1"/>
</dbReference>
<name>A0ABX0V9X4_9HYPH</name>
<feature type="transmembrane region" description="Helical" evidence="10">
    <location>
        <begin position="12"/>
        <end position="35"/>
    </location>
</feature>
<keyword evidence="8 13" id="KW-0418">Kinase</keyword>
<dbReference type="Pfam" id="PF00512">
    <property type="entry name" value="HisKA"/>
    <property type="match status" value="1"/>
</dbReference>
<dbReference type="InterPro" id="IPR003594">
    <property type="entry name" value="HATPase_dom"/>
</dbReference>
<feature type="domain" description="Histidine kinase" evidence="11">
    <location>
        <begin position="324"/>
        <end position="529"/>
    </location>
</feature>